<dbReference type="CDD" id="cd04301">
    <property type="entry name" value="NAT_SF"/>
    <property type="match status" value="1"/>
</dbReference>
<dbReference type="OrthoDB" id="3389160at2"/>
<evidence type="ECO:0000259" key="3">
    <source>
        <dbReference type="PROSITE" id="PS51186"/>
    </source>
</evidence>
<dbReference type="GO" id="GO:0016747">
    <property type="term" value="F:acyltransferase activity, transferring groups other than amino-acyl groups"/>
    <property type="evidence" value="ECO:0007669"/>
    <property type="project" value="InterPro"/>
</dbReference>
<dbReference type="AlphaFoldDB" id="A0A060LQT4"/>
<dbReference type="SUPFAM" id="SSF55729">
    <property type="entry name" value="Acyl-CoA N-acyltransferases (Nat)"/>
    <property type="match status" value="1"/>
</dbReference>
<dbReference type="Proteomes" id="UP000027142">
    <property type="component" value="Chromosome"/>
</dbReference>
<accession>A0A060LQT4</accession>
<dbReference type="KEGG" id="ble:BleG1_1013"/>
<gene>
    <name evidence="4" type="ORF">BleG1_1013</name>
</gene>
<reference evidence="4 5" key="1">
    <citation type="journal article" date="2014" name="Gene">
        <title>A comparative genomic analysis of the alkalitolerant soil bacterium Bacillus lehensis G1.</title>
        <authorList>
            <person name="Noor Y.M."/>
            <person name="Samsulrizal N.H."/>
            <person name="Jema'on N.A."/>
            <person name="Low K.O."/>
            <person name="Ramli A.N."/>
            <person name="Alias N.I."/>
            <person name="Damis S.I."/>
            <person name="Fuzi S.F."/>
            <person name="Isa M.N."/>
            <person name="Murad A.M."/>
            <person name="Raih M.F."/>
            <person name="Bakar F.D."/>
            <person name="Najimudin N."/>
            <person name="Mahadi N.M."/>
            <person name="Illias R.M."/>
        </authorList>
    </citation>
    <scope>NUCLEOTIDE SEQUENCE [LARGE SCALE GENOMIC DNA]</scope>
    <source>
        <strain evidence="4 5">G1</strain>
    </source>
</reference>
<dbReference type="InterPro" id="IPR000182">
    <property type="entry name" value="GNAT_dom"/>
</dbReference>
<dbReference type="EMBL" id="CP003923">
    <property type="protein sequence ID" value="AIC93616.1"/>
    <property type="molecule type" value="Genomic_DNA"/>
</dbReference>
<keyword evidence="1 4" id="KW-0808">Transferase</keyword>
<dbReference type="PANTHER" id="PTHR43877:SF1">
    <property type="entry name" value="ACETYLTRANSFERASE"/>
    <property type="match status" value="1"/>
</dbReference>
<dbReference type="Pfam" id="PF00583">
    <property type="entry name" value="Acetyltransf_1"/>
    <property type="match status" value="1"/>
</dbReference>
<dbReference type="InterPro" id="IPR016181">
    <property type="entry name" value="Acyl_CoA_acyltransferase"/>
</dbReference>
<dbReference type="STRING" id="1246626.BleG1_1013"/>
<keyword evidence="2" id="KW-0012">Acyltransferase</keyword>
<protein>
    <submittedName>
        <fullName evidence="4">Acetyltransferase</fullName>
    </submittedName>
</protein>
<organism evidence="4 5">
    <name type="scientific">Shouchella lehensis G1</name>
    <dbReference type="NCBI Taxonomy" id="1246626"/>
    <lineage>
        <taxon>Bacteria</taxon>
        <taxon>Bacillati</taxon>
        <taxon>Bacillota</taxon>
        <taxon>Bacilli</taxon>
        <taxon>Bacillales</taxon>
        <taxon>Bacillaceae</taxon>
        <taxon>Shouchella</taxon>
    </lineage>
</organism>
<proteinExistence type="predicted"/>
<evidence type="ECO:0000313" key="4">
    <source>
        <dbReference type="EMBL" id="AIC93616.1"/>
    </source>
</evidence>
<dbReference type="Gene3D" id="3.40.630.30">
    <property type="match status" value="1"/>
</dbReference>
<dbReference type="PATRIC" id="fig|1246626.3.peg.1017"/>
<dbReference type="eggNOG" id="COG0456">
    <property type="taxonomic scope" value="Bacteria"/>
</dbReference>
<dbReference type="InterPro" id="IPR050832">
    <property type="entry name" value="Bact_Acetyltransf"/>
</dbReference>
<evidence type="ECO:0000256" key="1">
    <source>
        <dbReference type="ARBA" id="ARBA00022679"/>
    </source>
</evidence>
<dbReference type="PANTHER" id="PTHR43877">
    <property type="entry name" value="AMINOALKYLPHOSPHONATE N-ACETYLTRANSFERASE-RELATED-RELATED"/>
    <property type="match status" value="1"/>
</dbReference>
<dbReference type="PROSITE" id="PS51186">
    <property type="entry name" value="GNAT"/>
    <property type="match status" value="1"/>
</dbReference>
<sequence>MIKQIYHLTAYKKELSQLLTECVNEGASINFLAPLTMEKAEAYWDTVDIKDTLMVFVAMEQEKLVGSVQLVCSEKENGRHRAEIAKVMVHPKFRGRGYAMQLLKEAERAAVAKGITVLVLDTEKGSSANELYKKLNYTFAGTIPQFAKSARSHQLEATNFYYKQIGSI</sequence>
<dbReference type="RefSeq" id="WP_038477906.1">
    <property type="nucleotide sequence ID" value="NZ_CP003923.1"/>
</dbReference>
<evidence type="ECO:0000256" key="2">
    <source>
        <dbReference type="ARBA" id="ARBA00023315"/>
    </source>
</evidence>
<name>A0A060LQT4_9BACI</name>
<evidence type="ECO:0000313" key="5">
    <source>
        <dbReference type="Proteomes" id="UP000027142"/>
    </source>
</evidence>
<feature type="domain" description="N-acetyltransferase" evidence="3">
    <location>
        <begin position="1"/>
        <end position="158"/>
    </location>
</feature>
<keyword evidence="5" id="KW-1185">Reference proteome</keyword>
<dbReference type="HOGENOM" id="CLU_077728_1_1_9"/>